<accession>X1EQW4</accession>
<reference evidence="1" key="1">
    <citation type="journal article" date="2014" name="Front. Microbiol.">
        <title>High frequency of phylogenetically diverse reductive dehalogenase-homologous genes in deep subseafloor sedimentary metagenomes.</title>
        <authorList>
            <person name="Kawai M."/>
            <person name="Futagami T."/>
            <person name="Toyoda A."/>
            <person name="Takaki Y."/>
            <person name="Nishi S."/>
            <person name="Hori S."/>
            <person name="Arai W."/>
            <person name="Tsubouchi T."/>
            <person name="Morono Y."/>
            <person name="Uchiyama I."/>
            <person name="Ito T."/>
            <person name="Fujiyama A."/>
            <person name="Inagaki F."/>
            <person name="Takami H."/>
        </authorList>
    </citation>
    <scope>NUCLEOTIDE SEQUENCE</scope>
    <source>
        <strain evidence="1">Expedition CK06-06</strain>
    </source>
</reference>
<gene>
    <name evidence="1" type="ORF">S01H4_52220</name>
</gene>
<name>X1EQW4_9ZZZZ</name>
<comment type="caution">
    <text evidence="1">The sequence shown here is derived from an EMBL/GenBank/DDBJ whole genome shotgun (WGS) entry which is preliminary data.</text>
</comment>
<dbReference type="EMBL" id="BART01029812">
    <property type="protein sequence ID" value="GAH11023.1"/>
    <property type="molecule type" value="Genomic_DNA"/>
</dbReference>
<organism evidence="1">
    <name type="scientific">marine sediment metagenome</name>
    <dbReference type="NCBI Taxonomy" id="412755"/>
    <lineage>
        <taxon>unclassified sequences</taxon>
        <taxon>metagenomes</taxon>
        <taxon>ecological metagenomes</taxon>
    </lineage>
</organism>
<proteinExistence type="predicted"/>
<dbReference type="AlphaFoldDB" id="X1EQW4"/>
<feature type="non-terminal residue" evidence="1">
    <location>
        <position position="1"/>
    </location>
</feature>
<protein>
    <submittedName>
        <fullName evidence="1">Uncharacterized protein</fullName>
    </submittedName>
</protein>
<sequence length="48" mass="5772">GHYVYNRETGKRFDLKYIGNIRQSYYVDQRAKGVTRAEYGLKQVRELM</sequence>
<evidence type="ECO:0000313" key="1">
    <source>
        <dbReference type="EMBL" id="GAH11023.1"/>
    </source>
</evidence>